<comment type="caution">
    <text evidence="1">The sequence shown here is derived from an EMBL/GenBank/DDBJ whole genome shotgun (WGS) entry which is preliminary data.</text>
</comment>
<evidence type="ECO:0000313" key="1">
    <source>
        <dbReference type="EMBL" id="ETJ45850.1"/>
    </source>
</evidence>
<protein>
    <submittedName>
        <fullName evidence="1">Uncharacterized protein</fullName>
    </submittedName>
</protein>
<proteinExistence type="predicted"/>
<organism evidence="1">
    <name type="scientific">human gut metagenome</name>
    <dbReference type="NCBI Taxonomy" id="408170"/>
    <lineage>
        <taxon>unclassified sequences</taxon>
        <taxon>metagenomes</taxon>
        <taxon>organismal metagenomes</taxon>
    </lineage>
</organism>
<dbReference type="AlphaFoldDB" id="W1YVU9"/>
<name>W1YVU9_9ZZZZ</name>
<accession>W1YVU9</accession>
<feature type="non-terminal residue" evidence="1">
    <location>
        <position position="1"/>
    </location>
</feature>
<gene>
    <name evidence="1" type="ORF">Q604_UNBC00170G0001</name>
</gene>
<reference evidence="1" key="1">
    <citation type="submission" date="2013-12" db="EMBL/GenBank/DDBJ databases">
        <title>A Varibaculum cambriense genome reconstructed from a premature infant gut community with otherwise low bacterial novelty that shifts toward anaerobic metabolism during the third week of life.</title>
        <authorList>
            <person name="Brown C.T."/>
            <person name="Sharon I."/>
            <person name="Thomas B.C."/>
            <person name="Castelle C.J."/>
            <person name="Morowitz M.J."/>
            <person name="Banfield J.F."/>
        </authorList>
    </citation>
    <scope>NUCLEOTIDE SEQUENCE</scope>
</reference>
<dbReference type="EMBL" id="AZMM01000170">
    <property type="protein sequence ID" value="ETJ45850.1"/>
    <property type="molecule type" value="Genomic_DNA"/>
</dbReference>
<sequence length="62" mass="6515">PPWLKAQVVVAQDLIAVTVDIVGSSPSGRWPVRLLLIEGGAVSSGGQVTKFVNSLESNKTLK</sequence>